<evidence type="ECO:0000256" key="1">
    <source>
        <dbReference type="SAM" id="MobiDB-lite"/>
    </source>
</evidence>
<dbReference type="EnsemblPlants" id="AET6Gv20138500.2">
    <property type="protein sequence ID" value="AET6Gv20138500.2"/>
    <property type="gene ID" value="AET6Gv20138500"/>
</dbReference>
<protein>
    <submittedName>
        <fullName evidence="2">Uncharacterized protein</fullName>
    </submittedName>
</protein>
<keyword evidence="3" id="KW-1185">Reference proteome</keyword>
<dbReference type="Proteomes" id="UP000015105">
    <property type="component" value="Chromosome 6D"/>
</dbReference>
<reference evidence="3" key="1">
    <citation type="journal article" date="2014" name="Science">
        <title>Ancient hybridizations among the ancestral genomes of bread wheat.</title>
        <authorList>
            <consortium name="International Wheat Genome Sequencing Consortium,"/>
            <person name="Marcussen T."/>
            <person name="Sandve S.R."/>
            <person name="Heier L."/>
            <person name="Spannagl M."/>
            <person name="Pfeifer M."/>
            <person name="Jakobsen K.S."/>
            <person name="Wulff B.B."/>
            <person name="Steuernagel B."/>
            <person name="Mayer K.F."/>
            <person name="Olsen O.A."/>
        </authorList>
    </citation>
    <scope>NUCLEOTIDE SEQUENCE [LARGE SCALE GENOMIC DNA]</scope>
    <source>
        <strain evidence="3">cv. AL8/78</strain>
    </source>
</reference>
<dbReference type="Gramene" id="AET6Gv20138500.2">
    <property type="protein sequence ID" value="AET6Gv20138500.2"/>
    <property type="gene ID" value="AET6Gv20138500"/>
</dbReference>
<proteinExistence type="predicted"/>
<dbReference type="AlphaFoldDB" id="A0A453MXT3"/>
<evidence type="ECO:0000313" key="2">
    <source>
        <dbReference type="EnsemblPlants" id="AET6Gv20138500.2"/>
    </source>
</evidence>
<feature type="region of interest" description="Disordered" evidence="1">
    <location>
        <begin position="35"/>
        <end position="58"/>
    </location>
</feature>
<accession>A0A453MXT3</accession>
<evidence type="ECO:0000313" key="3">
    <source>
        <dbReference type="Proteomes" id="UP000015105"/>
    </source>
</evidence>
<sequence>MCLSCHLYYYTNLICKEEVKTNILKLTHRRPKVQMLPKSWKPSPHLSETRKKRPTSKVVLLLKLKSKGGNRCSEANQG</sequence>
<reference evidence="2" key="4">
    <citation type="submission" date="2019-03" db="UniProtKB">
        <authorList>
            <consortium name="EnsemblPlants"/>
        </authorList>
    </citation>
    <scope>IDENTIFICATION</scope>
</reference>
<reference evidence="3" key="2">
    <citation type="journal article" date="2017" name="Nat. Plants">
        <title>The Aegilops tauschii genome reveals multiple impacts of transposons.</title>
        <authorList>
            <person name="Zhao G."/>
            <person name="Zou C."/>
            <person name="Li K."/>
            <person name="Wang K."/>
            <person name="Li T."/>
            <person name="Gao L."/>
            <person name="Zhang X."/>
            <person name="Wang H."/>
            <person name="Yang Z."/>
            <person name="Liu X."/>
            <person name="Jiang W."/>
            <person name="Mao L."/>
            <person name="Kong X."/>
            <person name="Jiao Y."/>
            <person name="Jia J."/>
        </authorList>
    </citation>
    <scope>NUCLEOTIDE SEQUENCE [LARGE SCALE GENOMIC DNA]</scope>
    <source>
        <strain evidence="3">cv. AL8/78</strain>
    </source>
</reference>
<organism evidence="2 3">
    <name type="scientific">Aegilops tauschii subsp. strangulata</name>
    <name type="common">Goatgrass</name>
    <dbReference type="NCBI Taxonomy" id="200361"/>
    <lineage>
        <taxon>Eukaryota</taxon>
        <taxon>Viridiplantae</taxon>
        <taxon>Streptophyta</taxon>
        <taxon>Embryophyta</taxon>
        <taxon>Tracheophyta</taxon>
        <taxon>Spermatophyta</taxon>
        <taxon>Magnoliopsida</taxon>
        <taxon>Liliopsida</taxon>
        <taxon>Poales</taxon>
        <taxon>Poaceae</taxon>
        <taxon>BOP clade</taxon>
        <taxon>Pooideae</taxon>
        <taxon>Triticodae</taxon>
        <taxon>Triticeae</taxon>
        <taxon>Triticinae</taxon>
        <taxon>Aegilops</taxon>
    </lineage>
</organism>
<reference evidence="2" key="5">
    <citation type="journal article" date="2021" name="G3 (Bethesda)">
        <title>Aegilops tauschii genome assembly Aet v5.0 features greater sequence contiguity and improved annotation.</title>
        <authorList>
            <person name="Wang L."/>
            <person name="Zhu T."/>
            <person name="Rodriguez J.C."/>
            <person name="Deal K.R."/>
            <person name="Dubcovsky J."/>
            <person name="McGuire P.E."/>
            <person name="Lux T."/>
            <person name="Spannagl M."/>
            <person name="Mayer K.F.X."/>
            <person name="Baldrich P."/>
            <person name="Meyers B.C."/>
            <person name="Huo N."/>
            <person name="Gu Y.Q."/>
            <person name="Zhou H."/>
            <person name="Devos K.M."/>
            <person name="Bennetzen J.L."/>
            <person name="Unver T."/>
            <person name="Budak H."/>
            <person name="Gulick P.J."/>
            <person name="Galiba G."/>
            <person name="Kalapos B."/>
            <person name="Nelson D.R."/>
            <person name="Li P."/>
            <person name="You F.M."/>
            <person name="Luo M.C."/>
            <person name="Dvorak J."/>
        </authorList>
    </citation>
    <scope>NUCLEOTIDE SEQUENCE [LARGE SCALE GENOMIC DNA]</scope>
    <source>
        <strain evidence="2">cv. AL8/78</strain>
    </source>
</reference>
<reference evidence="2" key="3">
    <citation type="journal article" date="2017" name="Nature">
        <title>Genome sequence of the progenitor of the wheat D genome Aegilops tauschii.</title>
        <authorList>
            <person name="Luo M.C."/>
            <person name="Gu Y.Q."/>
            <person name="Puiu D."/>
            <person name="Wang H."/>
            <person name="Twardziok S.O."/>
            <person name="Deal K.R."/>
            <person name="Huo N."/>
            <person name="Zhu T."/>
            <person name="Wang L."/>
            <person name="Wang Y."/>
            <person name="McGuire P.E."/>
            <person name="Liu S."/>
            <person name="Long H."/>
            <person name="Ramasamy R.K."/>
            <person name="Rodriguez J.C."/>
            <person name="Van S.L."/>
            <person name="Yuan L."/>
            <person name="Wang Z."/>
            <person name="Xia Z."/>
            <person name="Xiao L."/>
            <person name="Anderson O.D."/>
            <person name="Ouyang S."/>
            <person name="Liang Y."/>
            <person name="Zimin A.V."/>
            <person name="Pertea G."/>
            <person name="Qi P."/>
            <person name="Bennetzen J.L."/>
            <person name="Dai X."/>
            <person name="Dawson M.W."/>
            <person name="Muller H.G."/>
            <person name="Kugler K."/>
            <person name="Rivarola-Duarte L."/>
            <person name="Spannagl M."/>
            <person name="Mayer K.F.X."/>
            <person name="Lu F.H."/>
            <person name="Bevan M.W."/>
            <person name="Leroy P."/>
            <person name="Li P."/>
            <person name="You F.M."/>
            <person name="Sun Q."/>
            <person name="Liu Z."/>
            <person name="Lyons E."/>
            <person name="Wicker T."/>
            <person name="Salzberg S.L."/>
            <person name="Devos K.M."/>
            <person name="Dvorak J."/>
        </authorList>
    </citation>
    <scope>NUCLEOTIDE SEQUENCE [LARGE SCALE GENOMIC DNA]</scope>
    <source>
        <strain evidence="2">cv. AL8/78</strain>
    </source>
</reference>
<name>A0A453MXT3_AEGTS</name>